<dbReference type="Proteomes" id="UP001057402">
    <property type="component" value="Chromosome 6"/>
</dbReference>
<protein>
    <submittedName>
        <fullName evidence="1">Uncharacterized protein</fullName>
    </submittedName>
</protein>
<name>A0ACB9QIQ2_9MYRT</name>
<accession>A0ACB9QIQ2</accession>
<gene>
    <name evidence="1" type="ORF">MLD38_021704</name>
</gene>
<sequence length="108" mass="12467">MPRYVKFMKDILSKKRKLGGHETISLIEECSTILQRKLPPKLKNPGAGINLMSFSVFEDGEVRPRSLTLQLADRSYTYPKGIVEDVLVKVDRFIFTADFVILDYEEDR</sequence>
<keyword evidence="2" id="KW-1185">Reference proteome</keyword>
<comment type="caution">
    <text evidence="1">The sequence shown here is derived from an EMBL/GenBank/DDBJ whole genome shotgun (WGS) entry which is preliminary data.</text>
</comment>
<proteinExistence type="predicted"/>
<organism evidence="1 2">
    <name type="scientific">Melastoma candidum</name>
    <dbReference type="NCBI Taxonomy" id="119954"/>
    <lineage>
        <taxon>Eukaryota</taxon>
        <taxon>Viridiplantae</taxon>
        <taxon>Streptophyta</taxon>
        <taxon>Embryophyta</taxon>
        <taxon>Tracheophyta</taxon>
        <taxon>Spermatophyta</taxon>
        <taxon>Magnoliopsida</taxon>
        <taxon>eudicotyledons</taxon>
        <taxon>Gunneridae</taxon>
        <taxon>Pentapetalae</taxon>
        <taxon>rosids</taxon>
        <taxon>malvids</taxon>
        <taxon>Myrtales</taxon>
        <taxon>Melastomataceae</taxon>
        <taxon>Melastomatoideae</taxon>
        <taxon>Melastomateae</taxon>
        <taxon>Melastoma</taxon>
    </lineage>
</organism>
<evidence type="ECO:0000313" key="1">
    <source>
        <dbReference type="EMBL" id="KAI4365742.1"/>
    </source>
</evidence>
<reference evidence="2" key="1">
    <citation type="journal article" date="2023" name="Front. Plant Sci.">
        <title>Chromosomal-level genome assembly of Melastoma candidum provides insights into trichome evolution.</title>
        <authorList>
            <person name="Zhong Y."/>
            <person name="Wu W."/>
            <person name="Sun C."/>
            <person name="Zou P."/>
            <person name="Liu Y."/>
            <person name="Dai S."/>
            <person name="Zhou R."/>
        </authorList>
    </citation>
    <scope>NUCLEOTIDE SEQUENCE [LARGE SCALE GENOMIC DNA]</scope>
</reference>
<evidence type="ECO:0000313" key="2">
    <source>
        <dbReference type="Proteomes" id="UP001057402"/>
    </source>
</evidence>
<dbReference type="EMBL" id="CM042885">
    <property type="protein sequence ID" value="KAI4365742.1"/>
    <property type="molecule type" value="Genomic_DNA"/>
</dbReference>